<dbReference type="STRING" id="1768.B1T50_11155"/>
<dbReference type="Proteomes" id="UP000516380">
    <property type="component" value="Chromosome"/>
</dbReference>
<protein>
    <recommendedName>
        <fullName evidence="5">Bacterial sensory transduction regulator family protein</fullName>
    </recommendedName>
</protein>
<accession>A0A1V3X8D5</accession>
<dbReference type="EMBL" id="AP023343">
    <property type="protein sequence ID" value="BCI85333.1"/>
    <property type="molecule type" value="Genomic_DNA"/>
</dbReference>
<evidence type="ECO:0000313" key="1">
    <source>
        <dbReference type="EMBL" id="BCI85333.1"/>
    </source>
</evidence>
<proteinExistence type="predicted"/>
<name>A0A1V3X8D5_MYCKA</name>
<evidence type="ECO:0000313" key="4">
    <source>
        <dbReference type="Proteomes" id="UP000516380"/>
    </source>
</evidence>
<organism evidence="2 3">
    <name type="scientific">Mycobacterium kansasii</name>
    <dbReference type="NCBI Taxonomy" id="1768"/>
    <lineage>
        <taxon>Bacteria</taxon>
        <taxon>Bacillati</taxon>
        <taxon>Actinomycetota</taxon>
        <taxon>Actinomycetes</taxon>
        <taxon>Mycobacteriales</taxon>
        <taxon>Mycobacteriaceae</taxon>
        <taxon>Mycobacterium</taxon>
    </lineage>
</organism>
<dbReference type="EMBL" id="MVBN01000004">
    <property type="protein sequence ID" value="OOK75026.1"/>
    <property type="molecule type" value="Genomic_DNA"/>
</dbReference>
<gene>
    <name evidence="2" type="ORF">BZL29_4573</name>
    <name evidence="1" type="ORF">NIIDMKKI_05390</name>
</gene>
<keyword evidence="4" id="KW-1185">Reference proteome</keyword>
<sequence length="163" mass="18141">MGIMTSSPLGEPLSTNLIERYLCSRGKRYFRGRHDGEFFFVANAYPRRLHVHLEISLEHPCVFTIRVTPAYFFPAADQARLAQFADLWNTRNHAVTAIVHGSSDPQRVGVTACNSQWIPSLVRFNEFADTVDRALDAAVDLFGELTPVAGLPQPTEPLLLDAG</sequence>
<dbReference type="AlphaFoldDB" id="A0A1V3X8D5"/>
<evidence type="ECO:0000313" key="2">
    <source>
        <dbReference type="EMBL" id="OOK75026.1"/>
    </source>
</evidence>
<reference evidence="2 3" key="1">
    <citation type="submission" date="2017-02" db="EMBL/GenBank/DDBJ databases">
        <title>Complete genome sequences of Mycobacterium kansasii strains isolated from rhesus macaques.</title>
        <authorList>
            <person name="Panda A."/>
            <person name="Nagaraj S."/>
            <person name="Zhao X."/>
            <person name="Tettelin H."/>
            <person name="Detolla L.J."/>
        </authorList>
    </citation>
    <scope>NUCLEOTIDE SEQUENCE [LARGE SCALE GENOMIC DNA]</scope>
    <source>
        <strain evidence="2 3">11-3469</strain>
    </source>
</reference>
<dbReference type="Proteomes" id="UP000188532">
    <property type="component" value="Unassembled WGS sequence"/>
</dbReference>
<reference evidence="1 4" key="2">
    <citation type="submission" date="2020-07" db="EMBL/GenBank/DDBJ databases">
        <title>Mycobacterium kansasii (former subtype) with zoonotic potential isolated from diseased indoor pet cat, Japan.</title>
        <authorList>
            <person name="Fukano H."/>
            <person name="Terazono T."/>
            <person name="Hoshino Y."/>
        </authorList>
    </citation>
    <scope>NUCLEOTIDE SEQUENCE [LARGE SCALE GENOMIC DNA]</scope>
    <source>
        <strain evidence="1 4">Kuro-I</strain>
    </source>
</reference>
<evidence type="ECO:0008006" key="5">
    <source>
        <dbReference type="Google" id="ProtNLM"/>
    </source>
</evidence>
<evidence type="ECO:0000313" key="3">
    <source>
        <dbReference type="Proteomes" id="UP000188532"/>
    </source>
</evidence>